<sequence length="577" mass="64314">MTERLAGKLQPRGRRADKVGMGIDRHAMLSELFMKMDADNSGTVDLAEFMGIFSAVGNKSAARDMEMIDRRVQESAQDFTNYKGHDRGQKGVKLADGFLQQEGLDEFIFHMLEQLESKSDFQFQKIIKVYHQRIDQGERALKLRKVFMLTDVDNSGYLDVVELKVLIEAGKVGLGNARDSEPAEEPQGMYKWIKPEVLSSMDVNKNGQLEIDEWVSTLLKVEEGSTDEEFQATVDEWNAIVKNGRRVTMLRHVFTRMDADQSGSVTMGEMLHLAETELEKSAVSEVLRMIDEGYGNKDGEISEEEWITAMLDGHKNSPDEALFRDCAHQLEVLQKNQRKDWRYRYLAKDAGNLVVAMRAAGVTHLVFVRHANAVPGLSVHSGQPHDWSFDDLSRRLTNRGQAQCAAARTAWFGACPTRKTTLCSPAARAKETAAYMTFDDDSALAAAKLPCLVIDSLHPFGQAADACESLVARFGATPLRHYLDVDGGETSFGIYNLGVCRELAIKFRLSPVQREKGTYISIFGHAVWLNSVAYAVACASECSEKELEKLLDLELGEAEGILVPLYGGQIQKMVVPL</sequence>
<dbReference type="Gene3D" id="3.40.50.1240">
    <property type="entry name" value="Phosphoglycerate mutase-like"/>
    <property type="match status" value="1"/>
</dbReference>
<dbReference type="Gene3D" id="1.10.238.10">
    <property type="entry name" value="EF-hand"/>
    <property type="match status" value="3"/>
</dbReference>
<dbReference type="SUPFAM" id="SSF53254">
    <property type="entry name" value="Phosphoglycerate mutase-like"/>
    <property type="match status" value="1"/>
</dbReference>
<dbReference type="PANTHER" id="PTHR45942">
    <property type="entry name" value="PROTEIN PHOSPATASE 3 REGULATORY SUBUNIT B ALPHA ISOFORM TYPE 1"/>
    <property type="match status" value="1"/>
</dbReference>
<feature type="domain" description="EF-hand" evidence="4">
    <location>
        <begin position="24"/>
        <end position="59"/>
    </location>
</feature>
<comment type="caution">
    <text evidence="5">The sequence shown here is derived from an EMBL/GenBank/DDBJ whole genome shotgun (WGS) entry which is preliminary data.</text>
</comment>
<dbReference type="AlphaFoldDB" id="A0AB34KA44"/>
<feature type="domain" description="EF-hand" evidence="4">
    <location>
        <begin position="138"/>
        <end position="173"/>
    </location>
</feature>
<dbReference type="CDD" id="cd00051">
    <property type="entry name" value="EFh"/>
    <property type="match status" value="1"/>
</dbReference>
<dbReference type="PROSITE" id="PS50222">
    <property type="entry name" value="EF_HAND_2"/>
    <property type="match status" value="3"/>
</dbReference>
<evidence type="ECO:0000313" key="6">
    <source>
        <dbReference type="Proteomes" id="UP001515480"/>
    </source>
</evidence>
<evidence type="ECO:0000313" key="5">
    <source>
        <dbReference type="EMBL" id="KAL1530008.1"/>
    </source>
</evidence>
<dbReference type="InterPro" id="IPR002048">
    <property type="entry name" value="EF_hand_dom"/>
</dbReference>
<evidence type="ECO:0000256" key="3">
    <source>
        <dbReference type="ARBA" id="ARBA00022837"/>
    </source>
</evidence>
<organism evidence="5 6">
    <name type="scientific">Prymnesium parvum</name>
    <name type="common">Toxic golden alga</name>
    <dbReference type="NCBI Taxonomy" id="97485"/>
    <lineage>
        <taxon>Eukaryota</taxon>
        <taxon>Haptista</taxon>
        <taxon>Haptophyta</taxon>
        <taxon>Prymnesiophyceae</taxon>
        <taxon>Prymnesiales</taxon>
        <taxon>Prymnesiaceae</taxon>
        <taxon>Prymnesium</taxon>
    </lineage>
</organism>
<keyword evidence="2" id="KW-0677">Repeat</keyword>
<keyword evidence="1" id="KW-0479">Metal-binding</keyword>
<name>A0AB34KA44_PRYPA</name>
<proteinExistence type="predicted"/>
<dbReference type="InterPro" id="IPR018247">
    <property type="entry name" value="EF_Hand_1_Ca_BS"/>
</dbReference>
<evidence type="ECO:0000259" key="4">
    <source>
        <dbReference type="PROSITE" id="PS50222"/>
    </source>
</evidence>
<keyword evidence="3" id="KW-0106">Calcium</keyword>
<dbReference type="SUPFAM" id="SSF47473">
    <property type="entry name" value="EF-hand"/>
    <property type="match status" value="2"/>
</dbReference>
<dbReference type="InterPro" id="IPR029033">
    <property type="entry name" value="His_PPase_superfam"/>
</dbReference>
<dbReference type="SMART" id="SM00054">
    <property type="entry name" value="EFh"/>
    <property type="match status" value="5"/>
</dbReference>
<dbReference type="InterPro" id="IPR013078">
    <property type="entry name" value="His_Pase_superF_clade-1"/>
</dbReference>
<gene>
    <name evidence="5" type="ORF">AB1Y20_000934</name>
</gene>
<dbReference type="PROSITE" id="PS00018">
    <property type="entry name" value="EF_HAND_1"/>
    <property type="match status" value="4"/>
</dbReference>
<dbReference type="Proteomes" id="UP001515480">
    <property type="component" value="Unassembled WGS sequence"/>
</dbReference>
<keyword evidence="6" id="KW-1185">Reference proteome</keyword>
<dbReference type="InterPro" id="IPR011992">
    <property type="entry name" value="EF-hand-dom_pair"/>
</dbReference>
<dbReference type="SMART" id="SM00855">
    <property type="entry name" value="PGAM"/>
    <property type="match status" value="1"/>
</dbReference>
<dbReference type="EMBL" id="JBGBPQ010000001">
    <property type="protein sequence ID" value="KAL1530008.1"/>
    <property type="molecule type" value="Genomic_DNA"/>
</dbReference>
<reference evidence="5 6" key="1">
    <citation type="journal article" date="2024" name="Science">
        <title>Giant polyketide synthase enzymes in the biosynthesis of giant marine polyether toxins.</title>
        <authorList>
            <person name="Fallon T.R."/>
            <person name="Shende V.V."/>
            <person name="Wierzbicki I.H."/>
            <person name="Pendleton A.L."/>
            <person name="Watervoot N.F."/>
            <person name="Auber R.P."/>
            <person name="Gonzalez D.J."/>
            <person name="Wisecaver J.H."/>
            <person name="Moore B.S."/>
        </authorList>
    </citation>
    <scope>NUCLEOTIDE SEQUENCE [LARGE SCALE GENOMIC DNA]</scope>
    <source>
        <strain evidence="5 6">12B1</strain>
    </source>
</reference>
<feature type="domain" description="EF-hand" evidence="4">
    <location>
        <begin position="245"/>
        <end position="280"/>
    </location>
</feature>
<evidence type="ECO:0000256" key="1">
    <source>
        <dbReference type="ARBA" id="ARBA00022723"/>
    </source>
</evidence>
<accession>A0AB34KA44</accession>
<protein>
    <recommendedName>
        <fullName evidence="4">EF-hand domain-containing protein</fullName>
    </recommendedName>
</protein>
<evidence type="ECO:0000256" key="2">
    <source>
        <dbReference type="ARBA" id="ARBA00022737"/>
    </source>
</evidence>
<dbReference type="Pfam" id="PF13202">
    <property type="entry name" value="EF-hand_5"/>
    <property type="match status" value="1"/>
</dbReference>
<dbReference type="GO" id="GO:0005509">
    <property type="term" value="F:calcium ion binding"/>
    <property type="evidence" value="ECO:0007669"/>
    <property type="project" value="InterPro"/>
</dbReference>